<feature type="compositionally biased region" description="Gly residues" evidence="4">
    <location>
        <begin position="1170"/>
        <end position="1184"/>
    </location>
</feature>
<keyword evidence="1 3" id="KW-0853">WD repeat</keyword>
<dbReference type="Proteomes" id="UP001374579">
    <property type="component" value="Unassembled WGS sequence"/>
</dbReference>
<feature type="compositionally biased region" description="Basic and acidic residues" evidence="4">
    <location>
        <begin position="401"/>
        <end position="411"/>
    </location>
</feature>
<keyword evidence="6" id="KW-1185">Reference proteome</keyword>
<dbReference type="PANTHER" id="PTHR15574">
    <property type="entry name" value="WD REPEAT DOMAIN-CONTAINING FAMILY"/>
    <property type="match status" value="1"/>
</dbReference>
<evidence type="ECO:0000313" key="6">
    <source>
        <dbReference type="Proteomes" id="UP001374579"/>
    </source>
</evidence>
<feature type="region of interest" description="Disordered" evidence="4">
    <location>
        <begin position="846"/>
        <end position="987"/>
    </location>
</feature>
<feature type="compositionally biased region" description="Low complexity" evidence="4">
    <location>
        <begin position="711"/>
        <end position="731"/>
    </location>
</feature>
<evidence type="ECO:0000313" key="5">
    <source>
        <dbReference type="EMBL" id="KAK7108761.1"/>
    </source>
</evidence>
<evidence type="ECO:0000256" key="1">
    <source>
        <dbReference type="ARBA" id="ARBA00022574"/>
    </source>
</evidence>
<feature type="compositionally biased region" description="Polar residues" evidence="4">
    <location>
        <begin position="492"/>
        <end position="502"/>
    </location>
</feature>
<dbReference type="GO" id="GO:0080008">
    <property type="term" value="C:Cul4-RING E3 ubiquitin ligase complex"/>
    <property type="evidence" value="ECO:0007669"/>
    <property type="project" value="TreeGrafter"/>
</dbReference>
<feature type="compositionally biased region" description="Basic and acidic residues" evidence="4">
    <location>
        <begin position="521"/>
        <end position="537"/>
    </location>
</feature>
<dbReference type="InterPro" id="IPR001680">
    <property type="entry name" value="WD40_rpt"/>
</dbReference>
<feature type="repeat" description="WD" evidence="3">
    <location>
        <begin position="1080"/>
        <end position="1112"/>
    </location>
</feature>
<accession>A0AAN9BM25</accession>
<feature type="compositionally biased region" description="Basic and acidic residues" evidence="4">
    <location>
        <begin position="505"/>
        <end position="514"/>
    </location>
</feature>
<feature type="compositionally biased region" description="Polar residues" evidence="4">
    <location>
        <begin position="921"/>
        <end position="932"/>
    </location>
</feature>
<evidence type="ECO:0000256" key="3">
    <source>
        <dbReference type="PROSITE-ProRule" id="PRU00221"/>
    </source>
</evidence>
<feature type="compositionally biased region" description="Polar residues" evidence="4">
    <location>
        <begin position="472"/>
        <end position="481"/>
    </location>
</feature>
<feature type="region of interest" description="Disordered" evidence="4">
    <location>
        <begin position="280"/>
        <end position="351"/>
    </location>
</feature>
<reference evidence="5 6" key="1">
    <citation type="submission" date="2024-02" db="EMBL/GenBank/DDBJ databases">
        <title>Chromosome-scale genome assembly of the rough periwinkle Littorina saxatilis.</title>
        <authorList>
            <person name="De Jode A."/>
            <person name="Faria R."/>
            <person name="Formenti G."/>
            <person name="Sims Y."/>
            <person name="Smith T.P."/>
            <person name="Tracey A."/>
            <person name="Wood J.M.D."/>
            <person name="Zagrodzka Z.B."/>
            <person name="Johannesson K."/>
            <person name="Butlin R.K."/>
            <person name="Leder E.H."/>
        </authorList>
    </citation>
    <scope>NUCLEOTIDE SEQUENCE [LARGE SCALE GENOMIC DNA]</scope>
    <source>
        <strain evidence="5">Snail1</strain>
        <tissue evidence="5">Muscle</tissue>
    </source>
</reference>
<sequence length="1194" mass="127708">MFSLVQQRDTGLCSPTKLYNVAKANRDFLQRLRLERRLEVHRGCVNTIAWNESGTSILSGSDDQHLVISNPFSGQTKASIRSGHHSNIFCAKFLPNSQDQEIVSCSGAGSIYYTQVDREDMYGKCLFDCHVGTTYELVVVPSEARTFLTCGEDGTVRWFDLRIKTSCNKERCKDDVLINCRSAVTSIAVDPILPYQLATACADGSVRVFDRRMLGTRVSGTYSSRLMPGLVSRFLAPMENKAHRITSLNYGPFSHDILVSYSAENLYLFNTQLEESKVLSKSEAEAQGKDSVNGEEATGTAGLDPSNQPPTKRLRLRGDWSDTGPNARPERERTEDTGEDTDGTPQNNLMQRMSDMLTRWLDGSLRRRGDEPEGVPGQPGEGDNPPQDPGADMAGAAESRNQQEGEDRTGQDSEQGGGGAGGVTMSQQDSRADNPEGGSDQRGELLPPANPDGRGTLAEGDDPRRAEEQPEGSASVQSSEKASACTEKSLGASDSVTASPSKASKAGEGREGGNREGIVGSERETGLSEEKDREAKLQNESQSFCDTHDSRTFVSETSDRKNLDNIVAGNVGSSDTSDNCDPVNDTKEAAKVTESSASKAKGEICEKENSQSNLATSSQKHQPVPQSQSHPENTDSLQDTHYAVSSPTGETDSHVQQCTEISNSGHTGTSTSTVTGTDTSAGIVTETGTGTDIDTSASTGVNTGTRGASGQVISASNNQSAAVSSSPRVSSQGTSAPTTRLEPVISLHYSEEGTTASTIHVAYTSFDIMDPPHGQITQPPSSSVSHNQPAVAESVTTNVQPAVAESVTTNVQPALAESVTTNVQPAVAESVTTNVQPAVAESVTTNVQPASLSASPDIDGTPSVKGTAEAETRPSPQQEQSQENTSCSDSHQQQSAENQPPDTTTTTPPPNTTAPPDEGSQEQALPTSSPPSTRRGATPGTSGAGDRHRRVGHSGPPTGDFQLVLNENEEESEDEEEGEREGLPPRNVPFWSYGASSNDQRHYAAMCMQSMYRRRMEEREKQAMASVFQPPPQKIFTGHRNSRTMIKEANFWGNNVVMSGSDCGRIFLWDRDTTQLIMLLEGDRHVVNCLQPHPFDPVLASSGIDYDVKIWSPLEAEPCFDSEAAEEVMRRNQIMLEETRDTITVPAAFMLRVLASLNQIRAGRAAGANEAGGGGGGGGVGGGRQQHDSPGDSD</sequence>
<evidence type="ECO:0000256" key="4">
    <source>
        <dbReference type="SAM" id="MobiDB-lite"/>
    </source>
</evidence>
<organism evidence="5 6">
    <name type="scientific">Littorina saxatilis</name>
    <dbReference type="NCBI Taxonomy" id="31220"/>
    <lineage>
        <taxon>Eukaryota</taxon>
        <taxon>Metazoa</taxon>
        <taxon>Spiralia</taxon>
        <taxon>Lophotrochozoa</taxon>
        <taxon>Mollusca</taxon>
        <taxon>Gastropoda</taxon>
        <taxon>Caenogastropoda</taxon>
        <taxon>Littorinimorpha</taxon>
        <taxon>Littorinoidea</taxon>
        <taxon>Littorinidae</taxon>
        <taxon>Littorina</taxon>
    </lineage>
</organism>
<dbReference type="InterPro" id="IPR045151">
    <property type="entry name" value="DCAF8"/>
</dbReference>
<dbReference type="Pfam" id="PF00400">
    <property type="entry name" value="WD40"/>
    <property type="match status" value="3"/>
</dbReference>
<feature type="compositionally biased region" description="Basic and acidic residues" evidence="4">
    <location>
        <begin position="430"/>
        <end position="443"/>
    </location>
</feature>
<dbReference type="PROSITE" id="PS50082">
    <property type="entry name" value="WD_REPEATS_2"/>
    <property type="match status" value="1"/>
</dbReference>
<dbReference type="EMBL" id="JBAMIC010000004">
    <property type="protein sequence ID" value="KAK7108761.1"/>
    <property type="molecule type" value="Genomic_DNA"/>
</dbReference>
<feature type="compositionally biased region" description="Polar residues" evidence="4">
    <location>
        <begin position="686"/>
        <end position="708"/>
    </location>
</feature>
<gene>
    <name evidence="5" type="ORF">V1264_016436</name>
</gene>
<feature type="compositionally biased region" description="Basic and acidic residues" evidence="4">
    <location>
        <begin position="546"/>
        <end position="563"/>
    </location>
</feature>
<dbReference type="GO" id="GO:0005737">
    <property type="term" value="C:cytoplasm"/>
    <property type="evidence" value="ECO:0007669"/>
    <property type="project" value="TreeGrafter"/>
</dbReference>
<evidence type="ECO:0000256" key="2">
    <source>
        <dbReference type="ARBA" id="ARBA00022737"/>
    </source>
</evidence>
<evidence type="ECO:0008006" key="7">
    <source>
        <dbReference type="Google" id="ProtNLM"/>
    </source>
</evidence>
<dbReference type="InterPro" id="IPR036322">
    <property type="entry name" value="WD40_repeat_dom_sf"/>
</dbReference>
<feature type="compositionally biased region" description="Acidic residues" evidence="4">
    <location>
        <begin position="967"/>
        <end position="979"/>
    </location>
</feature>
<feature type="region of interest" description="Disordered" evidence="4">
    <location>
        <begin position="366"/>
        <end position="739"/>
    </location>
</feature>
<dbReference type="InterPro" id="IPR015943">
    <property type="entry name" value="WD40/YVTN_repeat-like_dom_sf"/>
</dbReference>
<feature type="compositionally biased region" description="Low complexity" evidence="4">
    <location>
        <begin position="664"/>
        <end position="682"/>
    </location>
</feature>
<feature type="compositionally biased region" description="Basic and acidic residues" evidence="4">
    <location>
        <begin position="600"/>
        <end position="609"/>
    </location>
</feature>
<dbReference type="PANTHER" id="PTHR15574:SF39">
    <property type="entry name" value="DDB1- AND CUL4-ASSOCIATED FACTOR 6"/>
    <property type="match status" value="1"/>
</dbReference>
<keyword evidence="2" id="KW-0677">Repeat</keyword>
<dbReference type="AlphaFoldDB" id="A0AAN9BM25"/>
<comment type="caution">
    <text evidence="5">The sequence shown here is derived from an EMBL/GenBank/DDBJ whole genome shotgun (WGS) entry which is preliminary data.</text>
</comment>
<proteinExistence type="predicted"/>
<dbReference type="SMART" id="SM00320">
    <property type="entry name" value="WD40"/>
    <property type="match status" value="6"/>
</dbReference>
<dbReference type="SUPFAM" id="SSF50978">
    <property type="entry name" value="WD40 repeat-like"/>
    <property type="match status" value="1"/>
</dbReference>
<feature type="region of interest" description="Disordered" evidence="4">
    <location>
        <begin position="1166"/>
        <end position="1194"/>
    </location>
</feature>
<feature type="compositionally biased region" description="Polar residues" evidence="4">
    <location>
        <begin position="610"/>
        <end position="663"/>
    </location>
</feature>
<feature type="compositionally biased region" description="Basic and acidic residues" evidence="4">
    <location>
        <begin position="1185"/>
        <end position="1194"/>
    </location>
</feature>
<protein>
    <recommendedName>
        <fullName evidence="7">DDB1- and CUL4-associated factor 6-like</fullName>
    </recommendedName>
</protein>
<dbReference type="Gene3D" id="2.130.10.10">
    <property type="entry name" value="YVTN repeat-like/Quinoprotein amine dehydrogenase"/>
    <property type="match status" value="2"/>
</dbReference>
<dbReference type="GO" id="GO:0045944">
    <property type="term" value="P:positive regulation of transcription by RNA polymerase II"/>
    <property type="evidence" value="ECO:0007669"/>
    <property type="project" value="TreeGrafter"/>
</dbReference>
<feature type="region of interest" description="Disordered" evidence="4">
    <location>
        <begin position="776"/>
        <end position="795"/>
    </location>
</feature>
<name>A0AAN9BM25_9CAEN</name>
<feature type="compositionally biased region" description="Polar residues" evidence="4">
    <location>
        <begin position="874"/>
        <end position="898"/>
    </location>
</feature>